<dbReference type="EMBL" id="JAKLUA010000009">
    <property type="protein sequence ID" value="MCG2670369.1"/>
    <property type="molecule type" value="Genomic_DNA"/>
</dbReference>
<evidence type="ECO:0000313" key="2">
    <source>
        <dbReference type="EMBL" id="MCG2628198.1"/>
    </source>
</evidence>
<dbReference type="Gene3D" id="3.30.70.100">
    <property type="match status" value="1"/>
</dbReference>
<name>A0A9X1UAN1_9BRAD</name>
<gene>
    <name evidence="3" type="ORF">L6637_25710</name>
    <name evidence="2" type="ORF">L6654_16315</name>
</gene>
<reference evidence="2" key="1">
    <citation type="submission" date="2022-01" db="EMBL/GenBank/DDBJ databases">
        <title>Genome sequnece data of strain Bradyrhizobium sp. nov.</title>
        <authorList>
            <person name="Zhang J."/>
        </authorList>
    </citation>
    <scope>NUCLEOTIDE SEQUENCE</scope>
    <source>
        <strain evidence="3">WYCCWR 12774</strain>
        <strain evidence="2">WYCCWR 13023</strain>
    </source>
</reference>
<keyword evidence="2" id="KW-0503">Monooxygenase</keyword>
<feature type="domain" description="ABM" evidence="1">
    <location>
        <begin position="5"/>
        <end position="99"/>
    </location>
</feature>
<evidence type="ECO:0000313" key="4">
    <source>
        <dbReference type="Proteomes" id="UP001139012"/>
    </source>
</evidence>
<evidence type="ECO:0000313" key="5">
    <source>
        <dbReference type="Proteomes" id="UP001139054"/>
    </source>
</evidence>
<organism evidence="2 5">
    <name type="scientific">Bradyrhizobium zhengyangense</name>
    <dbReference type="NCBI Taxonomy" id="2911009"/>
    <lineage>
        <taxon>Bacteria</taxon>
        <taxon>Pseudomonadati</taxon>
        <taxon>Pseudomonadota</taxon>
        <taxon>Alphaproteobacteria</taxon>
        <taxon>Hyphomicrobiales</taxon>
        <taxon>Nitrobacteraceae</taxon>
        <taxon>Bradyrhizobium</taxon>
    </lineage>
</organism>
<accession>A0A9X1UAN1</accession>
<dbReference type="AlphaFoldDB" id="A0A9X1UAN1"/>
<sequence length="106" mass="11596">MSGTLAIVARFVAKAGCEEELRATLLEAAAIALAEEPGCRRFEILQAVNPDGVVLPDTFMSNELFDDYEAVEAHRNSRHAPVRKARIRALVSSQTRIEMGAVIDEV</sequence>
<dbReference type="RefSeq" id="WP_128930039.1">
    <property type="nucleotide sequence ID" value="NZ_JAKLTY010000009.1"/>
</dbReference>
<dbReference type="Pfam" id="PF03992">
    <property type="entry name" value="ABM"/>
    <property type="match status" value="1"/>
</dbReference>
<dbReference type="EMBL" id="JAKLTY010000009">
    <property type="protein sequence ID" value="MCG2628198.1"/>
    <property type="molecule type" value="Genomic_DNA"/>
</dbReference>
<dbReference type="Proteomes" id="UP001139012">
    <property type="component" value="Unassembled WGS sequence"/>
</dbReference>
<dbReference type="InterPro" id="IPR007138">
    <property type="entry name" value="ABM_dom"/>
</dbReference>
<dbReference type="PROSITE" id="PS51725">
    <property type="entry name" value="ABM"/>
    <property type="match status" value="1"/>
</dbReference>
<keyword evidence="4" id="KW-1185">Reference proteome</keyword>
<evidence type="ECO:0000313" key="3">
    <source>
        <dbReference type="EMBL" id="MCG2670369.1"/>
    </source>
</evidence>
<evidence type="ECO:0000259" key="1">
    <source>
        <dbReference type="PROSITE" id="PS51725"/>
    </source>
</evidence>
<dbReference type="Proteomes" id="UP001139054">
    <property type="component" value="Unassembled WGS sequence"/>
</dbReference>
<protein>
    <submittedName>
        <fullName evidence="2">Antibiotic biosynthesis monooxygenase</fullName>
    </submittedName>
</protein>
<proteinExistence type="predicted"/>
<dbReference type="SUPFAM" id="SSF54909">
    <property type="entry name" value="Dimeric alpha+beta barrel"/>
    <property type="match status" value="1"/>
</dbReference>
<dbReference type="GO" id="GO:0004497">
    <property type="term" value="F:monooxygenase activity"/>
    <property type="evidence" value="ECO:0007669"/>
    <property type="project" value="UniProtKB-KW"/>
</dbReference>
<comment type="caution">
    <text evidence="2">The sequence shown here is derived from an EMBL/GenBank/DDBJ whole genome shotgun (WGS) entry which is preliminary data.</text>
</comment>
<keyword evidence="2" id="KW-0560">Oxidoreductase</keyword>
<dbReference type="InterPro" id="IPR011008">
    <property type="entry name" value="Dimeric_a/b-barrel"/>
</dbReference>